<name>A0A8J2P4A6_9HEXA</name>
<comment type="caution">
    <text evidence="2">The sequence shown here is derived from an EMBL/GenBank/DDBJ whole genome shotgun (WGS) entry which is preliminary data.</text>
</comment>
<proteinExistence type="predicted"/>
<keyword evidence="3" id="KW-1185">Reference proteome</keyword>
<evidence type="ECO:0000313" key="2">
    <source>
        <dbReference type="EMBL" id="CAG7815126.1"/>
    </source>
</evidence>
<reference evidence="2" key="1">
    <citation type="submission" date="2021-06" db="EMBL/GenBank/DDBJ databases">
        <authorList>
            <person name="Hodson N. C."/>
            <person name="Mongue J. A."/>
            <person name="Jaron S. K."/>
        </authorList>
    </citation>
    <scope>NUCLEOTIDE SEQUENCE</scope>
</reference>
<dbReference type="Proteomes" id="UP000708208">
    <property type="component" value="Unassembled WGS sequence"/>
</dbReference>
<dbReference type="EMBL" id="CAJVCH010336696">
    <property type="protein sequence ID" value="CAG7815126.1"/>
    <property type="molecule type" value="Genomic_DNA"/>
</dbReference>
<organism evidence="2 3">
    <name type="scientific">Allacma fusca</name>
    <dbReference type="NCBI Taxonomy" id="39272"/>
    <lineage>
        <taxon>Eukaryota</taxon>
        <taxon>Metazoa</taxon>
        <taxon>Ecdysozoa</taxon>
        <taxon>Arthropoda</taxon>
        <taxon>Hexapoda</taxon>
        <taxon>Collembola</taxon>
        <taxon>Symphypleona</taxon>
        <taxon>Sminthuridae</taxon>
        <taxon>Allacma</taxon>
    </lineage>
</organism>
<feature type="compositionally biased region" description="Basic and acidic residues" evidence="1">
    <location>
        <begin position="110"/>
        <end position="125"/>
    </location>
</feature>
<protein>
    <submittedName>
        <fullName evidence="2">Uncharacterized protein</fullName>
    </submittedName>
</protein>
<dbReference type="AlphaFoldDB" id="A0A8J2P4A6"/>
<sequence length="349" mass="40053">MNNKLQDVEVPPLTVPLESKCSTRRSIRSCRNKCSSSCWSSSKILGVQYPRTYANPKTTIAEQAIDGFVGIFEHGITENELQEYRDALEIPEEDTLPTAPSQNEQQDDETPWKQRDNINKNREAPSEPTEGSECSDDDDIDANISNSPNYEIVLYCEDDSDVDEEEFKEQSCRKGLLKRPQQEGLIGLTLSKEMVFEAVKKLIEKAHVTLQKGRGKEFTKTFDQSRLEENERTIEQPLPIRCRGWYNVVYSNCNRRCEVKSFYALTDTFGLSLRSYEEARNVCNTNLHTETTTFNKKVDVPPRNLDFLEAINMEVVHTEKTADLSTSRSELNAYPMETTIHWKANVQHF</sequence>
<evidence type="ECO:0000256" key="1">
    <source>
        <dbReference type="SAM" id="MobiDB-lite"/>
    </source>
</evidence>
<gene>
    <name evidence="2" type="ORF">AFUS01_LOCUS25825</name>
</gene>
<evidence type="ECO:0000313" key="3">
    <source>
        <dbReference type="Proteomes" id="UP000708208"/>
    </source>
</evidence>
<accession>A0A8J2P4A6</accession>
<feature type="region of interest" description="Disordered" evidence="1">
    <location>
        <begin position="91"/>
        <end position="145"/>
    </location>
</feature>